<dbReference type="InterPro" id="IPR006140">
    <property type="entry name" value="D-isomer_DH_NAD-bd"/>
</dbReference>
<evidence type="ECO:0000259" key="5">
    <source>
        <dbReference type="Pfam" id="PF00389"/>
    </source>
</evidence>
<evidence type="ECO:0000256" key="4">
    <source>
        <dbReference type="RuleBase" id="RU003719"/>
    </source>
</evidence>
<dbReference type="Pfam" id="PF02826">
    <property type="entry name" value="2-Hacid_dh_C"/>
    <property type="match status" value="1"/>
</dbReference>
<proteinExistence type="inferred from homology"/>
<dbReference type="AlphaFoldDB" id="A0A398CBQ8"/>
<evidence type="ECO:0008006" key="9">
    <source>
        <dbReference type="Google" id="ProtNLM"/>
    </source>
</evidence>
<evidence type="ECO:0000313" key="8">
    <source>
        <dbReference type="Proteomes" id="UP000266340"/>
    </source>
</evidence>
<evidence type="ECO:0000256" key="2">
    <source>
        <dbReference type="ARBA" id="ARBA00023002"/>
    </source>
</evidence>
<dbReference type="PROSITE" id="PS00671">
    <property type="entry name" value="D_2_HYDROXYACID_DH_3"/>
    <property type="match status" value="1"/>
</dbReference>
<name>A0A398CBQ8_9BACL</name>
<dbReference type="InterPro" id="IPR036291">
    <property type="entry name" value="NAD(P)-bd_dom_sf"/>
</dbReference>
<accession>A0A398CBQ8</accession>
<dbReference type="EMBL" id="QXJM01000063">
    <property type="protein sequence ID" value="RIE00210.1"/>
    <property type="molecule type" value="Genomic_DNA"/>
</dbReference>
<dbReference type="RefSeq" id="WP_119152664.1">
    <property type="nucleotide sequence ID" value="NZ_JBHSOV010000008.1"/>
</dbReference>
<keyword evidence="2 4" id="KW-0560">Oxidoreductase</keyword>
<keyword evidence="3" id="KW-0520">NAD</keyword>
<dbReference type="SUPFAM" id="SSF52283">
    <property type="entry name" value="Formate/glycerate dehydrogenase catalytic domain-like"/>
    <property type="match status" value="1"/>
</dbReference>
<feature type="domain" description="D-isomer specific 2-hydroxyacid dehydrogenase catalytic" evidence="5">
    <location>
        <begin position="21"/>
        <end position="300"/>
    </location>
</feature>
<protein>
    <recommendedName>
        <fullName evidence="9">Hydroxyacid dehydrogenase</fullName>
    </recommendedName>
</protein>
<dbReference type="PROSITE" id="PS00670">
    <property type="entry name" value="D_2_HYDROXYACID_DH_2"/>
    <property type="match status" value="1"/>
</dbReference>
<evidence type="ECO:0000259" key="6">
    <source>
        <dbReference type="Pfam" id="PF02826"/>
    </source>
</evidence>
<feature type="domain" description="D-isomer specific 2-hydroxyacid dehydrogenase NAD-binding" evidence="6">
    <location>
        <begin position="107"/>
        <end position="277"/>
    </location>
</feature>
<dbReference type="Pfam" id="PF00389">
    <property type="entry name" value="2-Hacid_dh"/>
    <property type="match status" value="1"/>
</dbReference>
<dbReference type="InterPro" id="IPR006139">
    <property type="entry name" value="D-isomer_2_OHA_DH_cat_dom"/>
</dbReference>
<dbReference type="Gene3D" id="3.40.50.720">
    <property type="entry name" value="NAD(P)-binding Rossmann-like Domain"/>
    <property type="match status" value="2"/>
</dbReference>
<evidence type="ECO:0000256" key="3">
    <source>
        <dbReference type="ARBA" id="ARBA00023027"/>
    </source>
</evidence>
<dbReference type="Proteomes" id="UP000266340">
    <property type="component" value="Unassembled WGS sequence"/>
</dbReference>
<comment type="similarity">
    <text evidence="1 4">Belongs to the D-isomer specific 2-hydroxyacid dehydrogenase family.</text>
</comment>
<keyword evidence="8" id="KW-1185">Reference proteome</keyword>
<dbReference type="SUPFAM" id="SSF51735">
    <property type="entry name" value="NAD(P)-binding Rossmann-fold domains"/>
    <property type="match status" value="1"/>
</dbReference>
<dbReference type="PANTHER" id="PTHR43761">
    <property type="entry name" value="D-ISOMER SPECIFIC 2-HYDROXYACID DEHYDROGENASE FAMILY PROTEIN (AFU_ORTHOLOGUE AFUA_1G13630)"/>
    <property type="match status" value="1"/>
</dbReference>
<dbReference type="GO" id="GO:0051287">
    <property type="term" value="F:NAD binding"/>
    <property type="evidence" value="ECO:0007669"/>
    <property type="project" value="InterPro"/>
</dbReference>
<sequence length="305" mass="34048">MGSSKPLCLIDKSIVLSIVEEEQLEQCFTVKYVDQAASDAALFERCDAFLIHSYFPHSILSTLYQCKYIGIRAHNLDYVPTDVLPDPSIVIENIPPVAQNSVAEHVFAMVFFLAKQLGKAQHNVASGRWRKDLQPSMELYGRNLGIIGYGEIGQAVANMGRMLGMNILIANKPGRELTEGYPLEQVLSQADVISLHLPARQENNAFINRERIQGMKRGTILINTARGSILDYDALEDALKSGQLGGLGLDVFPTEPVRHPVDHFMTLSNVICTPHTAYYTDRTMTQMNRHLIGKAIRFFSETLKL</sequence>
<dbReference type="CDD" id="cd05198">
    <property type="entry name" value="formate_dh_like"/>
    <property type="match status" value="1"/>
</dbReference>
<reference evidence="7 8" key="1">
    <citation type="submission" date="2018-09" db="EMBL/GenBank/DDBJ databases">
        <title>Cohnella cavernae sp. nov., isolated from a karst cave.</title>
        <authorList>
            <person name="Zhu H."/>
        </authorList>
    </citation>
    <scope>NUCLEOTIDE SEQUENCE [LARGE SCALE GENOMIC DNA]</scope>
    <source>
        <strain evidence="7 8">K2E09-144</strain>
    </source>
</reference>
<dbReference type="InterPro" id="IPR050418">
    <property type="entry name" value="D-iso_2-hydroxyacid_DH_PdxB"/>
</dbReference>
<dbReference type="OrthoDB" id="9805416at2"/>
<evidence type="ECO:0000313" key="7">
    <source>
        <dbReference type="EMBL" id="RIE00210.1"/>
    </source>
</evidence>
<gene>
    <name evidence="7" type="ORF">D3H35_29690</name>
</gene>
<comment type="caution">
    <text evidence="7">The sequence shown here is derived from an EMBL/GenBank/DDBJ whole genome shotgun (WGS) entry which is preliminary data.</text>
</comment>
<dbReference type="GO" id="GO:0016616">
    <property type="term" value="F:oxidoreductase activity, acting on the CH-OH group of donors, NAD or NADP as acceptor"/>
    <property type="evidence" value="ECO:0007669"/>
    <property type="project" value="InterPro"/>
</dbReference>
<dbReference type="PANTHER" id="PTHR43761:SF1">
    <property type="entry name" value="D-ISOMER SPECIFIC 2-HYDROXYACID DEHYDROGENASE CATALYTIC DOMAIN-CONTAINING PROTEIN-RELATED"/>
    <property type="match status" value="1"/>
</dbReference>
<evidence type="ECO:0000256" key="1">
    <source>
        <dbReference type="ARBA" id="ARBA00005854"/>
    </source>
</evidence>
<dbReference type="InterPro" id="IPR029753">
    <property type="entry name" value="D-isomer_DH_CS"/>
</dbReference>
<organism evidence="7 8">
    <name type="scientific">Cohnella faecalis</name>
    <dbReference type="NCBI Taxonomy" id="2315694"/>
    <lineage>
        <taxon>Bacteria</taxon>
        <taxon>Bacillati</taxon>
        <taxon>Bacillota</taxon>
        <taxon>Bacilli</taxon>
        <taxon>Bacillales</taxon>
        <taxon>Paenibacillaceae</taxon>
        <taxon>Cohnella</taxon>
    </lineage>
</organism>